<evidence type="ECO:0000256" key="2">
    <source>
        <dbReference type="ARBA" id="ARBA00008143"/>
    </source>
</evidence>
<evidence type="ECO:0000256" key="1">
    <source>
        <dbReference type="ARBA" id="ARBA00004571"/>
    </source>
</evidence>
<evidence type="ECO:0000256" key="8">
    <source>
        <dbReference type="ARBA" id="ARBA00023136"/>
    </source>
</evidence>
<comment type="subcellular location">
    <subcellularLocation>
        <location evidence="1">Cell outer membrane</location>
        <topology evidence="1">Multi-pass membrane protein</topology>
    </subcellularLocation>
</comment>
<evidence type="ECO:0000256" key="9">
    <source>
        <dbReference type="ARBA" id="ARBA00023170"/>
    </source>
</evidence>
<sequence>MMPAKPLLMPMLLSNLAVLSAMTSAQPTDTTPQHQQTVERLTISGRRNMPQTEVNEDTQKLLNIGGLMGDPIQALYTLPGVVYDTTDSAPAVRGSSPRDNHFMLDGQRTGPLLNQLYGSALNSELLRDFTLYPAAFAAPFGHATGAVFDVALRDPKAQPLGGVIDLNMLRTSALVEGSLSENQSVYAAYRHSTLQYFTEKGEELEDGETITKVPVLNDYQLRYQWRPGDQHKLTLTALGVGEKAGINLSEASEAGRIDPDFIGDAYLNSNWHSQQLRYEYFGQQQQLLAISLLQLNQREQGGFGDNQFYQLNQNNTELQIRWQQPLSSTVLLQTGAEAGRLNADYRYDMILYYCTDHQPDCEANRGEREQDDDRLSMQYQTLYISADWQLTPDLLWQFGSRYDHQDYTGDSLFAPRTHISWFVTNKLELVASAGRHQQLADIEKSLPKIGNRNLQSPRSDHYTAGLRYQFDSWRLLLDFYYKNMQRLPRALNPAEDPEQLHYVSDVTGYSRGVELMLEKELPGNWSGWLAMSFSQSERQDPVTKENTPYRLDTPLVIHGVLNYKLSNDWTLGAVFTGRSGNLYSPITGAKPNPYHPDYLLPVYGELNSKRLPFYHRLDIELRKQSTLFSRPAEYTIAVRNLYNRENVTGYYLLNQPDQQSYSIKKDEDMGLFPYVGMKLWF</sequence>
<dbReference type="GO" id="GO:0044718">
    <property type="term" value="P:siderophore transmembrane transport"/>
    <property type="evidence" value="ECO:0007669"/>
    <property type="project" value="TreeGrafter"/>
</dbReference>
<dbReference type="PANTHER" id="PTHR30069:SF29">
    <property type="entry name" value="HEMOGLOBIN AND HEMOGLOBIN-HAPTOGLOBIN-BINDING PROTEIN 1-RELATED"/>
    <property type="match status" value="1"/>
</dbReference>
<protein>
    <submittedName>
        <fullName evidence="13">Outer membrane receptor proteins, mostly Fe transport</fullName>
    </submittedName>
</protein>
<evidence type="ECO:0000256" key="3">
    <source>
        <dbReference type="ARBA" id="ARBA00022448"/>
    </source>
</evidence>
<dbReference type="Pfam" id="PF00593">
    <property type="entry name" value="TonB_dep_Rec_b-barrel"/>
    <property type="match status" value="1"/>
</dbReference>
<feature type="domain" description="TonB-dependent receptor-like beta-barrel" evidence="12">
    <location>
        <begin position="267"/>
        <end position="623"/>
    </location>
</feature>
<feature type="chain" id="PRO_5011633884" evidence="11">
    <location>
        <begin position="26"/>
        <end position="681"/>
    </location>
</feature>
<gene>
    <name evidence="13" type="ORF">SAMN05660691_00396</name>
</gene>
<dbReference type="Gene3D" id="2.40.170.20">
    <property type="entry name" value="TonB-dependent receptor, beta-barrel domain"/>
    <property type="match status" value="1"/>
</dbReference>
<dbReference type="Proteomes" id="UP000199371">
    <property type="component" value="Unassembled WGS sequence"/>
</dbReference>
<dbReference type="GO" id="GO:0009279">
    <property type="term" value="C:cell outer membrane"/>
    <property type="evidence" value="ECO:0007669"/>
    <property type="project" value="UniProtKB-SubCell"/>
</dbReference>
<keyword evidence="8" id="KW-0472">Membrane</keyword>
<dbReference type="EMBL" id="FNXF01000001">
    <property type="protein sequence ID" value="SEH59509.1"/>
    <property type="molecule type" value="Genomic_DNA"/>
</dbReference>
<keyword evidence="5" id="KW-0812">Transmembrane</keyword>
<accession>A0A1H6JCF2</accession>
<dbReference type="STRING" id="173990.SAMN05660691_00396"/>
<keyword evidence="10" id="KW-0998">Cell outer membrane</keyword>
<evidence type="ECO:0000256" key="7">
    <source>
        <dbReference type="ARBA" id="ARBA00023077"/>
    </source>
</evidence>
<keyword evidence="9 13" id="KW-0675">Receptor</keyword>
<name>A0A1H6JCF2_9GAMM</name>
<evidence type="ECO:0000256" key="5">
    <source>
        <dbReference type="ARBA" id="ARBA00022692"/>
    </source>
</evidence>
<dbReference type="InterPro" id="IPR036942">
    <property type="entry name" value="Beta-barrel_TonB_sf"/>
</dbReference>
<keyword evidence="7" id="KW-0798">TonB box</keyword>
<dbReference type="InterPro" id="IPR000531">
    <property type="entry name" value="Beta-barrel_TonB"/>
</dbReference>
<evidence type="ECO:0000313" key="14">
    <source>
        <dbReference type="Proteomes" id="UP000199371"/>
    </source>
</evidence>
<dbReference type="PANTHER" id="PTHR30069">
    <property type="entry name" value="TONB-DEPENDENT OUTER MEMBRANE RECEPTOR"/>
    <property type="match status" value="1"/>
</dbReference>
<dbReference type="GO" id="GO:0015344">
    <property type="term" value="F:siderophore uptake transmembrane transporter activity"/>
    <property type="evidence" value="ECO:0007669"/>
    <property type="project" value="TreeGrafter"/>
</dbReference>
<organism evidence="13 14">
    <name type="scientific">Rheinheimera pacifica</name>
    <dbReference type="NCBI Taxonomy" id="173990"/>
    <lineage>
        <taxon>Bacteria</taxon>
        <taxon>Pseudomonadati</taxon>
        <taxon>Pseudomonadota</taxon>
        <taxon>Gammaproteobacteria</taxon>
        <taxon>Chromatiales</taxon>
        <taxon>Chromatiaceae</taxon>
        <taxon>Rheinheimera</taxon>
    </lineage>
</organism>
<evidence type="ECO:0000313" key="13">
    <source>
        <dbReference type="EMBL" id="SEH59509.1"/>
    </source>
</evidence>
<comment type="similarity">
    <text evidence="2">Belongs to the TonB-dependent receptor family. Hemoglobin/haptoglobin binding protein subfamily.</text>
</comment>
<evidence type="ECO:0000256" key="4">
    <source>
        <dbReference type="ARBA" id="ARBA00022452"/>
    </source>
</evidence>
<dbReference type="OrthoDB" id="9145970at2"/>
<dbReference type="InterPro" id="IPR039426">
    <property type="entry name" value="TonB-dep_rcpt-like"/>
</dbReference>
<dbReference type="AlphaFoldDB" id="A0A1H6JCF2"/>
<feature type="signal peptide" evidence="11">
    <location>
        <begin position="1"/>
        <end position="25"/>
    </location>
</feature>
<keyword evidence="14" id="KW-1185">Reference proteome</keyword>
<dbReference type="RefSeq" id="WP_092789618.1">
    <property type="nucleotide sequence ID" value="NZ_FNXF01000001.1"/>
</dbReference>
<keyword evidence="3" id="KW-0813">Transport</keyword>
<dbReference type="SUPFAM" id="SSF56935">
    <property type="entry name" value="Porins"/>
    <property type="match status" value="1"/>
</dbReference>
<proteinExistence type="inferred from homology"/>
<evidence type="ECO:0000259" key="12">
    <source>
        <dbReference type="Pfam" id="PF00593"/>
    </source>
</evidence>
<evidence type="ECO:0000256" key="10">
    <source>
        <dbReference type="ARBA" id="ARBA00023237"/>
    </source>
</evidence>
<keyword evidence="6 11" id="KW-0732">Signal</keyword>
<reference evidence="14" key="1">
    <citation type="submission" date="2016-10" db="EMBL/GenBank/DDBJ databases">
        <authorList>
            <person name="Varghese N."/>
            <person name="Submissions S."/>
        </authorList>
    </citation>
    <scope>NUCLEOTIDE SEQUENCE [LARGE SCALE GENOMIC DNA]</scope>
    <source>
        <strain evidence="14">DSM 17616</strain>
    </source>
</reference>
<evidence type="ECO:0000256" key="6">
    <source>
        <dbReference type="ARBA" id="ARBA00022729"/>
    </source>
</evidence>
<evidence type="ECO:0000256" key="11">
    <source>
        <dbReference type="SAM" id="SignalP"/>
    </source>
</evidence>
<keyword evidence="4" id="KW-1134">Transmembrane beta strand</keyword>